<dbReference type="Proteomes" id="UP000789901">
    <property type="component" value="Unassembled WGS sequence"/>
</dbReference>
<dbReference type="Pfam" id="PF02544">
    <property type="entry name" value="Steroid_dh"/>
    <property type="match status" value="1"/>
</dbReference>
<dbReference type="InterPro" id="IPR039357">
    <property type="entry name" value="SRD5A/TECR"/>
</dbReference>
<evidence type="ECO:0000256" key="1">
    <source>
        <dbReference type="ARBA" id="ARBA00004141"/>
    </source>
</evidence>
<keyword evidence="4 6" id="KW-1133">Transmembrane helix</keyword>
<dbReference type="InterPro" id="IPR001104">
    <property type="entry name" value="3-oxo-5_a-steroid_4-DH_C"/>
</dbReference>
<feature type="transmembrane region" description="Helical" evidence="6">
    <location>
        <begin position="91"/>
        <end position="110"/>
    </location>
</feature>
<keyword evidence="5 6" id="KW-0472">Membrane</keyword>
<feature type="non-terminal residue" evidence="8">
    <location>
        <position position="1"/>
    </location>
</feature>
<evidence type="ECO:0000313" key="8">
    <source>
        <dbReference type="EMBL" id="CAG8643350.1"/>
    </source>
</evidence>
<dbReference type="PROSITE" id="PS50244">
    <property type="entry name" value="S5A_REDUCTASE"/>
    <property type="match status" value="1"/>
</dbReference>
<organism evidence="8 9">
    <name type="scientific">Gigaspora margarita</name>
    <dbReference type="NCBI Taxonomy" id="4874"/>
    <lineage>
        <taxon>Eukaryota</taxon>
        <taxon>Fungi</taxon>
        <taxon>Fungi incertae sedis</taxon>
        <taxon>Mucoromycota</taxon>
        <taxon>Glomeromycotina</taxon>
        <taxon>Glomeromycetes</taxon>
        <taxon>Diversisporales</taxon>
        <taxon>Gigasporaceae</taxon>
        <taxon>Gigaspora</taxon>
    </lineage>
</organism>
<proteinExistence type="inferred from homology"/>
<feature type="transmembrane region" description="Helical" evidence="6">
    <location>
        <begin position="157"/>
        <end position="178"/>
    </location>
</feature>
<sequence>LQVWEVKYESNTSHFISIAKFMFLSDFTSNNSLMKELKEFVTWAQQNEREFFDEVMKLNRVVPLLFFGGLLFITAPYGKFQWNSLRLPGKFAWLFMESFSPIAFIYSFFIKNLFSTTIYTVSTYTTTQLILGSLWVIHYTNRVYIYAYRAPNISPIHILPVLAAIFYNIINGYTNARWISVFGRDNYLYDENGQDIYKLLKFILGVLIFLIGMVINIHHDNILFSLRNNLDKSTIKSESVKVITIANSKYVIPNGGLFDYIACPHYFGEIIEWTGFVIATWYSYPAVLFLTATLANLVPRAKSNLDWYREKFGKKMIYKIFSRLFPFLFILLITITILDAADPIITQPVKIQSSKSAVPQITSKTLSSISQIRPTFSTVTQSLSSSPSSTPVQKYNHDFNSLPGNPDPDQIKVITATTIKHYGTNKSAKPTGIAITHAENGAANKRTKLGVTLGIAFMGVAVLLL</sequence>
<evidence type="ECO:0000256" key="5">
    <source>
        <dbReference type="ARBA" id="ARBA00023136"/>
    </source>
</evidence>
<feature type="transmembrane region" description="Helical" evidence="6">
    <location>
        <begin position="281"/>
        <end position="299"/>
    </location>
</feature>
<feature type="transmembrane region" description="Helical" evidence="6">
    <location>
        <begin position="320"/>
        <end position="338"/>
    </location>
</feature>
<comment type="subcellular location">
    <subcellularLocation>
        <location evidence="1">Membrane</location>
        <topology evidence="1">Multi-pass membrane protein</topology>
    </subcellularLocation>
</comment>
<feature type="transmembrane region" description="Helical" evidence="6">
    <location>
        <begin position="199"/>
        <end position="218"/>
    </location>
</feature>
<evidence type="ECO:0000256" key="3">
    <source>
        <dbReference type="ARBA" id="ARBA00022692"/>
    </source>
</evidence>
<keyword evidence="3 6" id="KW-0812">Transmembrane</keyword>
<dbReference type="PANTHER" id="PTHR10556:SF43">
    <property type="entry name" value="STEROID 5-ALPHA-REDUCTASE DET2"/>
    <property type="match status" value="1"/>
</dbReference>
<comment type="caution">
    <text evidence="8">The sequence shown here is derived from an EMBL/GenBank/DDBJ whole genome shotgun (WGS) entry which is preliminary data.</text>
</comment>
<evidence type="ECO:0000256" key="4">
    <source>
        <dbReference type="ARBA" id="ARBA00022989"/>
    </source>
</evidence>
<reference evidence="8 9" key="1">
    <citation type="submission" date="2021-06" db="EMBL/GenBank/DDBJ databases">
        <authorList>
            <person name="Kallberg Y."/>
            <person name="Tangrot J."/>
            <person name="Rosling A."/>
        </authorList>
    </citation>
    <scope>NUCLEOTIDE SEQUENCE [LARGE SCALE GENOMIC DNA]</scope>
    <source>
        <strain evidence="8 9">120-4 pot B 10/14</strain>
    </source>
</reference>
<dbReference type="PANTHER" id="PTHR10556">
    <property type="entry name" value="3-OXO-5-ALPHA-STEROID 4-DEHYDROGENASE"/>
    <property type="match status" value="1"/>
</dbReference>
<evidence type="ECO:0000313" key="9">
    <source>
        <dbReference type="Proteomes" id="UP000789901"/>
    </source>
</evidence>
<accession>A0ABN7UQS4</accession>
<feature type="transmembrane region" description="Helical" evidence="6">
    <location>
        <begin position="61"/>
        <end position="79"/>
    </location>
</feature>
<evidence type="ECO:0000256" key="6">
    <source>
        <dbReference type="SAM" id="Phobius"/>
    </source>
</evidence>
<gene>
    <name evidence="8" type="ORF">GMARGA_LOCUS8959</name>
</gene>
<evidence type="ECO:0000259" key="7">
    <source>
        <dbReference type="Pfam" id="PF02544"/>
    </source>
</evidence>
<name>A0ABN7UQS4_GIGMA</name>
<feature type="transmembrane region" description="Helical" evidence="6">
    <location>
        <begin position="117"/>
        <end position="137"/>
    </location>
</feature>
<protein>
    <submittedName>
        <fullName evidence="8">7382_t:CDS:1</fullName>
    </submittedName>
</protein>
<dbReference type="EMBL" id="CAJVQB010004710">
    <property type="protein sequence ID" value="CAG8643350.1"/>
    <property type="molecule type" value="Genomic_DNA"/>
</dbReference>
<keyword evidence="9" id="KW-1185">Reference proteome</keyword>
<dbReference type="Gene3D" id="1.20.120.1630">
    <property type="match status" value="1"/>
</dbReference>
<comment type="similarity">
    <text evidence="2">Belongs to the steroid 5-alpha reductase family.</text>
</comment>
<evidence type="ECO:0000256" key="2">
    <source>
        <dbReference type="ARBA" id="ARBA00007742"/>
    </source>
</evidence>
<feature type="domain" description="3-oxo-5-alpha-steroid 4-dehydrogenase C-terminal" evidence="7">
    <location>
        <begin position="156"/>
        <end position="314"/>
    </location>
</feature>